<feature type="compositionally biased region" description="Low complexity" evidence="1">
    <location>
        <begin position="74"/>
        <end position="84"/>
    </location>
</feature>
<feature type="compositionally biased region" description="Polar residues" evidence="1">
    <location>
        <begin position="14"/>
        <end position="32"/>
    </location>
</feature>
<accession>A0A9W9YW65</accession>
<keyword evidence="3" id="KW-1185">Reference proteome</keyword>
<feature type="region of interest" description="Disordered" evidence="1">
    <location>
        <begin position="1"/>
        <end position="103"/>
    </location>
</feature>
<comment type="caution">
    <text evidence="2">The sequence shown here is derived from an EMBL/GenBank/DDBJ whole genome shotgun (WGS) entry which is preliminary data.</text>
</comment>
<sequence>MMEKNLAESWERTAVNQNQNQGTPSANPSLSQHPAYRGPAPTPGGALPPQGPAHVLQRPFSPGSPYMRHPTQEGPPFGMRHMGPPRGPPPGVPHQRPTSKRPIGYDATAYGTFSWNTSWPYGKCSHAFVCTI</sequence>
<protein>
    <submittedName>
        <fullName evidence="2">Uncharacterized protein</fullName>
    </submittedName>
</protein>
<organism evidence="2 3">
    <name type="scientific">Desmophyllum pertusum</name>
    <dbReference type="NCBI Taxonomy" id="174260"/>
    <lineage>
        <taxon>Eukaryota</taxon>
        <taxon>Metazoa</taxon>
        <taxon>Cnidaria</taxon>
        <taxon>Anthozoa</taxon>
        <taxon>Hexacorallia</taxon>
        <taxon>Scleractinia</taxon>
        <taxon>Caryophylliina</taxon>
        <taxon>Caryophylliidae</taxon>
        <taxon>Desmophyllum</taxon>
    </lineage>
</organism>
<gene>
    <name evidence="2" type="ORF">OS493_032041</name>
</gene>
<dbReference type="Proteomes" id="UP001163046">
    <property type="component" value="Unassembled WGS sequence"/>
</dbReference>
<name>A0A9W9YW65_9CNID</name>
<evidence type="ECO:0000313" key="2">
    <source>
        <dbReference type="EMBL" id="KAJ7370476.1"/>
    </source>
</evidence>
<dbReference type="AlphaFoldDB" id="A0A9W9YW65"/>
<proteinExistence type="predicted"/>
<evidence type="ECO:0000313" key="3">
    <source>
        <dbReference type="Proteomes" id="UP001163046"/>
    </source>
</evidence>
<dbReference type="EMBL" id="MU826864">
    <property type="protein sequence ID" value="KAJ7370476.1"/>
    <property type="molecule type" value="Genomic_DNA"/>
</dbReference>
<reference evidence="2" key="1">
    <citation type="submission" date="2023-01" db="EMBL/GenBank/DDBJ databases">
        <title>Genome assembly of the deep-sea coral Lophelia pertusa.</title>
        <authorList>
            <person name="Herrera S."/>
            <person name="Cordes E."/>
        </authorList>
    </citation>
    <scope>NUCLEOTIDE SEQUENCE</scope>
    <source>
        <strain evidence="2">USNM1676648</strain>
        <tissue evidence="2">Polyp</tissue>
    </source>
</reference>
<evidence type="ECO:0000256" key="1">
    <source>
        <dbReference type="SAM" id="MobiDB-lite"/>
    </source>
</evidence>
<feature type="compositionally biased region" description="Basic and acidic residues" evidence="1">
    <location>
        <begin position="1"/>
        <end position="11"/>
    </location>
</feature>